<evidence type="ECO:0000256" key="2">
    <source>
        <dbReference type="ARBA" id="ARBA00022700"/>
    </source>
</evidence>
<evidence type="ECO:0000313" key="4">
    <source>
        <dbReference type="Proteomes" id="UP000261620"/>
    </source>
</evidence>
<sequence length="241" mass="26723">MNRWHFSVDELVLRQRQQGECQRAQEALSRVTSCFQQLATSLGSSADCSFLRDEMEDTRMSAYRLCSGLSQRLVHLLSGCDSAPSGMEDRQVLERLWVLFLSGLENFLSDLRMACYLIGQFPLNQHYDRHSLVNTGCTDGMVGLAASVASTQASWLALEEEPSPDLISHIAGLEAMLTEMQLRVSVPFWSVEATQPAWAEAHSEAEDPEHSLEDLMEVEVASDNRMAACFQPPCCGLGCIG</sequence>
<dbReference type="InterPro" id="IPR026512">
    <property type="entry name" value="RGS7BP/RGS9BP"/>
</dbReference>
<reference evidence="3" key="2">
    <citation type="submission" date="2025-09" db="UniProtKB">
        <authorList>
            <consortium name="Ensembl"/>
        </authorList>
    </citation>
    <scope>IDENTIFICATION</scope>
</reference>
<accession>A0A3Q3X5X2</accession>
<comment type="similarity">
    <text evidence="1">Belongs to the RGS7BP/RGS9BP family.</text>
</comment>
<dbReference type="Ensembl" id="ENSMMOT00000017697.1">
    <property type="protein sequence ID" value="ENSMMOP00000017409.1"/>
    <property type="gene ID" value="ENSMMOG00000013228.1"/>
</dbReference>
<dbReference type="GO" id="GO:0009968">
    <property type="term" value="P:negative regulation of signal transduction"/>
    <property type="evidence" value="ECO:0007669"/>
    <property type="project" value="UniProtKB-KW"/>
</dbReference>
<protein>
    <recommendedName>
        <fullName evidence="5">Regulator of G protein signaling 9 binding protein</fullName>
    </recommendedName>
</protein>
<dbReference type="OMA" id="ICTGLHR"/>
<reference evidence="3" key="1">
    <citation type="submission" date="2025-08" db="UniProtKB">
        <authorList>
            <consortium name="Ensembl"/>
        </authorList>
    </citation>
    <scope>IDENTIFICATION</scope>
</reference>
<keyword evidence="2" id="KW-0734">Signal transduction inhibitor</keyword>
<evidence type="ECO:0000313" key="3">
    <source>
        <dbReference type="Ensembl" id="ENSMMOP00000017409.1"/>
    </source>
</evidence>
<dbReference type="Proteomes" id="UP000261620">
    <property type="component" value="Unplaced"/>
</dbReference>
<proteinExistence type="inferred from homology"/>
<organism evidence="3 4">
    <name type="scientific">Mola mola</name>
    <name type="common">Ocean sunfish</name>
    <name type="synonym">Tetraodon mola</name>
    <dbReference type="NCBI Taxonomy" id="94237"/>
    <lineage>
        <taxon>Eukaryota</taxon>
        <taxon>Metazoa</taxon>
        <taxon>Chordata</taxon>
        <taxon>Craniata</taxon>
        <taxon>Vertebrata</taxon>
        <taxon>Euteleostomi</taxon>
        <taxon>Actinopterygii</taxon>
        <taxon>Neopterygii</taxon>
        <taxon>Teleostei</taxon>
        <taxon>Neoteleostei</taxon>
        <taxon>Acanthomorphata</taxon>
        <taxon>Eupercaria</taxon>
        <taxon>Tetraodontiformes</taxon>
        <taxon>Molidae</taxon>
        <taxon>Mola</taxon>
    </lineage>
</organism>
<dbReference type="PANTHER" id="PTHR21029">
    <property type="entry name" value="R-SEVEN BINDING PROTEIN (R7BP) HOMOLOG"/>
    <property type="match status" value="1"/>
</dbReference>
<evidence type="ECO:0000256" key="1">
    <source>
        <dbReference type="ARBA" id="ARBA00007457"/>
    </source>
</evidence>
<dbReference type="AlphaFoldDB" id="A0A3Q3X5X2"/>
<evidence type="ECO:0008006" key="5">
    <source>
        <dbReference type="Google" id="ProtNLM"/>
    </source>
</evidence>
<name>A0A3Q3X5X2_MOLML</name>
<keyword evidence="4" id="KW-1185">Reference proteome</keyword>